<comment type="caution">
    <text evidence="4">The sequence shown here is derived from an EMBL/GenBank/DDBJ whole genome shotgun (WGS) entry which is preliminary data.</text>
</comment>
<feature type="domain" description="DNA-PKcs N-terminal" evidence="2">
    <location>
        <begin position="25"/>
        <end position="126"/>
    </location>
</feature>
<dbReference type="InterPro" id="IPR046803">
    <property type="entry name" value="DNAPKcs_CC1-2"/>
</dbReference>
<proteinExistence type="predicted"/>
<dbReference type="PANTHER" id="PTHR11139">
    <property type="entry name" value="ATAXIA TELANGIECTASIA MUTATED ATM -RELATED"/>
    <property type="match status" value="1"/>
</dbReference>
<feature type="compositionally biased region" description="Basic residues" evidence="1">
    <location>
        <begin position="1227"/>
        <end position="1238"/>
    </location>
</feature>
<evidence type="ECO:0000256" key="1">
    <source>
        <dbReference type="SAM" id="MobiDB-lite"/>
    </source>
</evidence>
<dbReference type="Gene3D" id="3.40.33.10">
    <property type="entry name" value="CAP"/>
    <property type="match status" value="1"/>
</dbReference>
<feature type="region of interest" description="Disordered" evidence="1">
    <location>
        <begin position="1218"/>
        <end position="1243"/>
    </location>
</feature>
<dbReference type="InterPro" id="IPR016024">
    <property type="entry name" value="ARM-type_fold"/>
</dbReference>
<dbReference type="SUPFAM" id="SSF48371">
    <property type="entry name" value="ARM repeat"/>
    <property type="match status" value="1"/>
</dbReference>
<protein>
    <submittedName>
        <fullName evidence="4">PRKDC</fullName>
        <ecNumber evidence="4">2.7.11.1</ecNumber>
    </submittedName>
</protein>
<evidence type="ECO:0000313" key="5">
    <source>
        <dbReference type="Proteomes" id="UP000683360"/>
    </source>
</evidence>
<dbReference type="PANTHER" id="PTHR11139:SF68">
    <property type="entry name" value="DNA-DEPENDENT PROTEIN KINASE CATALYTIC SUBUNIT"/>
    <property type="match status" value="1"/>
</dbReference>
<accession>A0A8S3RE26</accession>
<dbReference type="InterPro" id="IPR046804">
    <property type="entry name" value="DNA-PKcs_N"/>
</dbReference>
<keyword evidence="4" id="KW-0808">Transferase</keyword>
<dbReference type="GO" id="GO:0000723">
    <property type="term" value="P:telomere maintenance"/>
    <property type="evidence" value="ECO:0007669"/>
    <property type="project" value="TreeGrafter"/>
</dbReference>
<gene>
    <name evidence="4" type="ORF">MEDL_21900</name>
</gene>
<sequence length="1437" mass="164860">MLHNLPSYLESLANIIFQLDDVSIKDKLYNLPSYLESLANIIFQLDDITETYATLLERLMIVMMENVPVVHHTMRFIAIRSMLWLLLSVMSKGATFQKISSTVVFQGLIRTCSHPPIVDLEQSDEDKPETGDFAQADISIDQRHRLTEILYDELIQAILKIIDKLDLTSNTSTQISALTGNSDDDDTDEASADPIHGVQANRPKDFQILINLVDFCRELLPQYNYNLFEKWMFTFCHTIVLKSTENSLVSGFYKLIAVAMKIANKIKFFEDIVKDPDNSMEVDEGIVTSQQTHPCFLLVSKFSKEARNYLIIVLVRMKQYRDDLLASCLTMILALPKEIITEEMSEVVPAIQATLTIGLSYLPLSMVALDALEYWSATLPPSILSPHYHKILPYLDSYLRTADQGKYNIVSLRTADQGKYNIVSLRTADQGKYNIVSLRTADQGSDQGSADSVLNLTAKKPNSKRKKMTVRLVTQRKSNEESYQSGLSQVKYRIIKYLGSLGGCVNYNLLATAQEDITEQAISWDTHKHLKFDMPFMDMKPTIYLELATTSSDRQTKVAACELLHSLILFCLGRGASQLGRGQERFSMAPLYKKMFPSLLQLACDVELMVAKQLFEPLIMQIIHWFTNNKKAESEETMTLLDSIYDGIIQSTDTSLRDFCAVCLKEFVKWSIKQTPPKEEASLVDLFAFDILVHFVESLAIAHTDDKSLGTQEQCKKTLEHLERIITVKADILRKENPKRKEPKAWSTPKLDIGVRWLLRRCGAPHTECRHMCMKLVHQLCPLVEGIKSPIHYFQTFLKHKKQVYFINMFEGGGNPDPKRTPLCLLQSPTMLAYDTKFSVDNAVQWFDIFLAPLDCYVWLFGEKLLTPTEIFSGDGIAMSKVLKTIQYFVENIALTDIRDLSRQFDIFEEFYTPKEIDVFNRSKCTVLVRILNLLTVMIANFQKETFKVAPKELWSNSLWTMICTCVIQPSGVGFNLGDVEIMKNLPNETEQLLVVMSRFLPKDVITNIQKGFKQVLHGDKDLLSVLPVSLTSPEIDLFNFEQLLRGYGQLFKTSMLPDSSSSPVNMAKQLFNNVYKLVSAKSDSVGCALIKCPRMIESKKTTNYNMNYFICFYSPKVELDKQPFTYGRKCSACPQGYHCKRKMCTKKKWKKIKHSGNVIKEKLPERKLSIPTANVIIREDSRGYMPHKNTSNDQTNVLLPIPPAALTGREASEKVFNGGNTEIKVTPRRRRMKRQSSRRYSSYDDYLRRERLRRERERAQQLYEREQLKRQREELAAHQRRNSRPSAQIRRRPAQTRRRESQRITAPGSVTVEEQNYLTQAHNLLRGSQMTKLKWSRYLQRWADYVIRCAVEYPGPITTYTNFGKISNGGNIYNIVYNWGNEGYNVNKKLVSGCRTPADRERCNHNVIVRNEFLREYACAARNCQSGIRQLTCIYR</sequence>
<dbReference type="Proteomes" id="UP000683360">
    <property type="component" value="Unassembled WGS sequence"/>
</dbReference>
<dbReference type="GO" id="GO:0006302">
    <property type="term" value="P:double-strand break repair"/>
    <property type="evidence" value="ECO:0007669"/>
    <property type="project" value="TreeGrafter"/>
</dbReference>
<feature type="region of interest" description="Disordered" evidence="1">
    <location>
        <begin position="1273"/>
        <end position="1304"/>
    </location>
</feature>
<dbReference type="Pfam" id="PF20502">
    <property type="entry name" value="DNAPKcs_CC1-2"/>
    <property type="match status" value="1"/>
</dbReference>
<feature type="domain" description="DNA-PKcs N-terminal" evidence="2">
    <location>
        <begin position="144"/>
        <end position="415"/>
    </location>
</feature>
<dbReference type="EMBL" id="CAJPWZ010001083">
    <property type="protein sequence ID" value="CAG2207643.1"/>
    <property type="molecule type" value="Genomic_DNA"/>
</dbReference>
<dbReference type="GO" id="GO:0008630">
    <property type="term" value="P:intrinsic apoptotic signaling pathway in response to DNA damage"/>
    <property type="evidence" value="ECO:0007669"/>
    <property type="project" value="TreeGrafter"/>
</dbReference>
<name>A0A8S3RE26_MYTED</name>
<reference evidence="4" key="1">
    <citation type="submission" date="2021-03" db="EMBL/GenBank/DDBJ databases">
        <authorList>
            <person name="Bekaert M."/>
        </authorList>
    </citation>
    <scope>NUCLEOTIDE SEQUENCE</scope>
</reference>
<evidence type="ECO:0000313" key="4">
    <source>
        <dbReference type="EMBL" id="CAG2207643.1"/>
    </source>
</evidence>
<keyword evidence="5" id="KW-1185">Reference proteome</keyword>
<dbReference type="OrthoDB" id="6141941at2759"/>
<evidence type="ECO:0000259" key="2">
    <source>
        <dbReference type="Pfam" id="PF20500"/>
    </source>
</evidence>
<dbReference type="EC" id="2.7.11.1" evidence="4"/>
<feature type="domain" description="DNA-dependent protein kinase catalytic subunit CC1/2" evidence="3">
    <location>
        <begin position="678"/>
        <end position="1085"/>
    </location>
</feature>
<dbReference type="InterPro" id="IPR050517">
    <property type="entry name" value="DDR_Repair_Kinase"/>
</dbReference>
<dbReference type="InterPro" id="IPR035940">
    <property type="entry name" value="CAP_sf"/>
</dbReference>
<dbReference type="GO" id="GO:0005634">
    <property type="term" value="C:nucleus"/>
    <property type="evidence" value="ECO:0007669"/>
    <property type="project" value="TreeGrafter"/>
</dbReference>
<dbReference type="GO" id="GO:0004674">
    <property type="term" value="F:protein serine/threonine kinase activity"/>
    <property type="evidence" value="ECO:0007669"/>
    <property type="project" value="UniProtKB-EC"/>
</dbReference>
<dbReference type="SUPFAM" id="SSF55797">
    <property type="entry name" value="PR-1-like"/>
    <property type="match status" value="2"/>
</dbReference>
<organism evidence="4 5">
    <name type="scientific">Mytilus edulis</name>
    <name type="common">Blue mussel</name>
    <dbReference type="NCBI Taxonomy" id="6550"/>
    <lineage>
        <taxon>Eukaryota</taxon>
        <taxon>Metazoa</taxon>
        <taxon>Spiralia</taxon>
        <taxon>Lophotrochozoa</taxon>
        <taxon>Mollusca</taxon>
        <taxon>Bivalvia</taxon>
        <taxon>Autobranchia</taxon>
        <taxon>Pteriomorphia</taxon>
        <taxon>Mytilida</taxon>
        <taxon>Mytiloidea</taxon>
        <taxon>Mytilidae</taxon>
        <taxon>Mytilinae</taxon>
        <taxon>Mytilus</taxon>
    </lineage>
</organism>
<evidence type="ECO:0000259" key="3">
    <source>
        <dbReference type="Pfam" id="PF20502"/>
    </source>
</evidence>
<dbReference type="Pfam" id="PF20500">
    <property type="entry name" value="DNA-PKcs_N"/>
    <property type="match status" value="2"/>
</dbReference>
<feature type="compositionally biased region" description="Basic residues" evidence="1">
    <location>
        <begin position="1279"/>
        <end position="1297"/>
    </location>
</feature>